<dbReference type="PANTHER" id="PTHR43711:SF26">
    <property type="entry name" value="SENSOR HISTIDINE KINASE RCSC"/>
    <property type="match status" value="1"/>
</dbReference>
<proteinExistence type="predicted"/>
<evidence type="ECO:0000256" key="8">
    <source>
        <dbReference type="SAM" id="Phobius"/>
    </source>
</evidence>
<evidence type="ECO:0000313" key="11">
    <source>
        <dbReference type="Proteomes" id="UP000281094"/>
    </source>
</evidence>
<dbReference type="InterPro" id="IPR036097">
    <property type="entry name" value="HisK_dim/P_sf"/>
</dbReference>
<dbReference type="SMART" id="SM00387">
    <property type="entry name" value="HATPase_c"/>
    <property type="match status" value="1"/>
</dbReference>
<evidence type="ECO:0000256" key="2">
    <source>
        <dbReference type="ARBA" id="ARBA00012438"/>
    </source>
</evidence>
<evidence type="ECO:0000256" key="7">
    <source>
        <dbReference type="SAM" id="MobiDB-lite"/>
    </source>
</evidence>
<accession>A0A3L7JCA9</accession>
<keyword evidence="8" id="KW-0472">Membrane</keyword>
<protein>
    <recommendedName>
        <fullName evidence="2">histidine kinase</fullName>
        <ecNumber evidence="2">2.7.13.3</ecNumber>
    </recommendedName>
</protein>
<name>A0A3L7JCA9_9HYPH</name>
<feature type="region of interest" description="Disordered" evidence="7">
    <location>
        <begin position="496"/>
        <end position="522"/>
    </location>
</feature>
<dbReference type="EC" id="2.7.13.3" evidence="2"/>
<evidence type="ECO:0000313" key="10">
    <source>
        <dbReference type="EMBL" id="RLQ88104.1"/>
    </source>
</evidence>
<keyword evidence="5 10" id="KW-0418">Kinase</keyword>
<dbReference type="InterPro" id="IPR036890">
    <property type="entry name" value="HATPase_C_sf"/>
</dbReference>
<dbReference type="Proteomes" id="UP000281094">
    <property type="component" value="Unassembled WGS sequence"/>
</dbReference>
<feature type="compositionally biased region" description="Basic and acidic residues" evidence="7">
    <location>
        <begin position="501"/>
        <end position="511"/>
    </location>
</feature>
<keyword evidence="3" id="KW-0597">Phosphoprotein</keyword>
<dbReference type="InterPro" id="IPR005467">
    <property type="entry name" value="His_kinase_dom"/>
</dbReference>
<evidence type="ECO:0000256" key="4">
    <source>
        <dbReference type="ARBA" id="ARBA00022679"/>
    </source>
</evidence>
<gene>
    <name evidence="10" type="ORF">D8780_07700</name>
</gene>
<comment type="caution">
    <text evidence="10">The sequence shown here is derived from an EMBL/GenBank/DDBJ whole genome shotgun (WGS) entry which is preliminary data.</text>
</comment>
<dbReference type="PROSITE" id="PS50109">
    <property type="entry name" value="HIS_KIN"/>
    <property type="match status" value="1"/>
</dbReference>
<dbReference type="Gene3D" id="3.30.565.10">
    <property type="entry name" value="Histidine kinase-like ATPase, C-terminal domain"/>
    <property type="match status" value="1"/>
</dbReference>
<dbReference type="EMBL" id="RCWN01000001">
    <property type="protein sequence ID" value="RLQ88104.1"/>
    <property type="molecule type" value="Genomic_DNA"/>
</dbReference>
<sequence length="522" mass="57179">MSFTEIGSADKIIVDRTKRSRNATLARTLREQRDKMRERAGDVHFARTLLLINARTIRSTALFFPVIALAAAALGHYRGTVSIGFLWAFGAILFFLPRQIVAWQVLRQKESKVDLAAYRRLFRLTHFLASLPWVAFIFVPWQITGVAGDMVFRAATVLLVIAASAFIMSAIRGALLLSFAPVVAAFCFVAVRNGDPTSAMLALMLIVGLTFFIFMARQLHASQLLEISYRAEKDSLIAELETANGISNEARRRAEEANLAKSRFLASMSHELRTPLNAILGFSEVMAEEVLGPMQNDTYKEYAGDIHASGKHLLELINEILDLSRIEAGRYQMNEQPLSLAHMIEACCHMVELRMRNKDVQLDVKIEAGLPPLIADERSVRQVLLNLLSNAIKFTPVGGSITVKAGWTTKGGQYLSVTDDGPGIAEDEIPIVLSAFGQGSIAIKSAEQGAGLGLPIVQAIMHMHEGQFALRSRLRSGTTALASFPKKRVVVEPPSLAGEAPLHETPAKPADEALGVETHSEV</sequence>
<keyword evidence="8" id="KW-1133">Transmembrane helix</keyword>
<reference evidence="10 11" key="1">
    <citation type="submission" date="2018-10" db="EMBL/GenBank/DDBJ databases">
        <title>Notoacmeibacter sp. M2BS9Y-3-1, whole genome shotgun sequence.</title>
        <authorList>
            <person name="Tuo L."/>
        </authorList>
    </citation>
    <scope>NUCLEOTIDE SEQUENCE [LARGE SCALE GENOMIC DNA]</scope>
    <source>
        <strain evidence="10 11">M2BS9Y-3-1</strain>
    </source>
</reference>
<dbReference type="InterPro" id="IPR003661">
    <property type="entry name" value="HisK_dim/P_dom"/>
</dbReference>
<dbReference type="AlphaFoldDB" id="A0A3L7JCA9"/>
<feature type="transmembrane region" description="Helical" evidence="8">
    <location>
        <begin position="150"/>
        <end position="167"/>
    </location>
</feature>
<dbReference type="PANTHER" id="PTHR43711">
    <property type="entry name" value="TWO-COMPONENT HISTIDINE KINASE"/>
    <property type="match status" value="1"/>
</dbReference>
<keyword evidence="8" id="KW-0812">Transmembrane</keyword>
<dbReference type="Pfam" id="PF02518">
    <property type="entry name" value="HATPase_c"/>
    <property type="match status" value="1"/>
</dbReference>
<evidence type="ECO:0000259" key="9">
    <source>
        <dbReference type="PROSITE" id="PS50109"/>
    </source>
</evidence>
<organism evidence="10 11">
    <name type="scientific">Notoacmeibacter ruber</name>
    <dbReference type="NCBI Taxonomy" id="2670375"/>
    <lineage>
        <taxon>Bacteria</taxon>
        <taxon>Pseudomonadati</taxon>
        <taxon>Pseudomonadota</taxon>
        <taxon>Alphaproteobacteria</taxon>
        <taxon>Hyphomicrobiales</taxon>
        <taxon>Notoacmeibacteraceae</taxon>
        <taxon>Notoacmeibacter</taxon>
    </lineage>
</organism>
<evidence type="ECO:0000256" key="6">
    <source>
        <dbReference type="ARBA" id="ARBA00023012"/>
    </source>
</evidence>
<keyword evidence="6" id="KW-0902">Two-component regulatory system</keyword>
<dbReference type="Gene3D" id="1.10.287.130">
    <property type="match status" value="1"/>
</dbReference>
<dbReference type="InterPro" id="IPR050736">
    <property type="entry name" value="Sensor_HK_Regulatory"/>
</dbReference>
<comment type="catalytic activity">
    <reaction evidence="1">
        <text>ATP + protein L-histidine = ADP + protein N-phospho-L-histidine.</text>
        <dbReference type="EC" id="2.7.13.3"/>
    </reaction>
</comment>
<evidence type="ECO:0000256" key="3">
    <source>
        <dbReference type="ARBA" id="ARBA00022553"/>
    </source>
</evidence>
<dbReference type="SUPFAM" id="SSF55874">
    <property type="entry name" value="ATPase domain of HSP90 chaperone/DNA topoisomerase II/histidine kinase"/>
    <property type="match status" value="1"/>
</dbReference>
<feature type="transmembrane region" description="Helical" evidence="8">
    <location>
        <begin position="57"/>
        <end position="77"/>
    </location>
</feature>
<feature type="transmembrane region" description="Helical" evidence="8">
    <location>
        <begin position="197"/>
        <end position="216"/>
    </location>
</feature>
<keyword evidence="11" id="KW-1185">Reference proteome</keyword>
<keyword evidence="4" id="KW-0808">Transferase</keyword>
<dbReference type="Pfam" id="PF00512">
    <property type="entry name" value="HisKA"/>
    <property type="match status" value="1"/>
</dbReference>
<evidence type="ECO:0000256" key="5">
    <source>
        <dbReference type="ARBA" id="ARBA00022777"/>
    </source>
</evidence>
<dbReference type="CDD" id="cd00082">
    <property type="entry name" value="HisKA"/>
    <property type="match status" value="1"/>
</dbReference>
<dbReference type="SUPFAM" id="SSF47384">
    <property type="entry name" value="Homodimeric domain of signal transducing histidine kinase"/>
    <property type="match status" value="1"/>
</dbReference>
<feature type="transmembrane region" description="Helical" evidence="8">
    <location>
        <begin position="124"/>
        <end position="144"/>
    </location>
</feature>
<feature type="domain" description="Histidine kinase" evidence="9">
    <location>
        <begin position="267"/>
        <end position="488"/>
    </location>
</feature>
<dbReference type="RefSeq" id="WP_121645069.1">
    <property type="nucleotide sequence ID" value="NZ_RCWN01000001.1"/>
</dbReference>
<dbReference type="SMART" id="SM00388">
    <property type="entry name" value="HisKA"/>
    <property type="match status" value="1"/>
</dbReference>
<dbReference type="InterPro" id="IPR004358">
    <property type="entry name" value="Sig_transdc_His_kin-like_C"/>
</dbReference>
<dbReference type="InterPro" id="IPR003594">
    <property type="entry name" value="HATPase_dom"/>
</dbReference>
<dbReference type="GO" id="GO:0000155">
    <property type="term" value="F:phosphorelay sensor kinase activity"/>
    <property type="evidence" value="ECO:0007669"/>
    <property type="project" value="InterPro"/>
</dbReference>
<evidence type="ECO:0000256" key="1">
    <source>
        <dbReference type="ARBA" id="ARBA00000085"/>
    </source>
</evidence>
<feature type="transmembrane region" description="Helical" evidence="8">
    <location>
        <begin position="83"/>
        <end position="103"/>
    </location>
</feature>
<dbReference type="PRINTS" id="PR00344">
    <property type="entry name" value="BCTRLSENSOR"/>
</dbReference>